<dbReference type="EMBL" id="JAKUCV010002139">
    <property type="protein sequence ID" value="KAJ4843812.1"/>
    <property type="molecule type" value="Genomic_DNA"/>
</dbReference>
<reference evidence="2" key="1">
    <citation type="submission" date="2022-02" db="EMBL/GenBank/DDBJ databases">
        <authorList>
            <person name="Henning P.M."/>
            <person name="McCubbin A.G."/>
            <person name="Shore J.S."/>
        </authorList>
    </citation>
    <scope>NUCLEOTIDE SEQUENCE</scope>
    <source>
        <strain evidence="2">F60SS</strain>
        <tissue evidence="2">Leaves</tissue>
    </source>
</reference>
<dbReference type="Proteomes" id="UP001141552">
    <property type="component" value="Unassembled WGS sequence"/>
</dbReference>
<evidence type="ECO:0000313" key="3">
    <source>
        <dbReference type="Proteomes" id="UP001141552"/>
    </source>
</evidence>
<dbReference type="Pfam" id="PF14392">
    <property type="entry name" value="zf-CCHC_4"/>
    <property type="match status" value="1"/>
</dbReference>
<comment type="caution">
    <text evidence="2">The sequence shown here is derived from an EMBL/GenBank/DDBJ whole genome shotgun (WGS) entry which is preliminary data.</text>
</comment>
<evidence type="ECO:0000313" key="2">
    <source>
        <dbReference type="EMBL" id="KAJ4843812.1"/>
    </source>
</evidence>
<dbReference type="OrthoDB" id="1750606at2759"/>
<dbReference type="AlphaFoldDB" id="A0A9Q0JJY9"/>
<evidence type="ECO:0000259" key="1">
    <source>
        <dbReference type="Pfam" id="PF14392"/>
    </source>
</evidence>
<name>A0A9Q0JJY9_9ROSI</name>
<organism evidence="2 3">
    <name type="scientific">Turnera subulata</name>
    <dbReference type="NCBI Taxonomy" id="218843"/>
    <lineage>
        <taxon>Eukaryota</taxon>
        <taxon>Viridiplantae</taxon>
        <taxon>Streptophyta</taxon>
        <taxon>Embryophyta</taxon>
        <taxon>Tracheophyta</taxon>
        <taxon>Spermatophyta</taxon>
        <taxon>Magnoliopsida</taxon>
        <taxon>eudicotyledons</taxon>
        <taxon>Gunneridae</taxon>
        <taxon>Pentapetalae</taxon>
        <taxon>rosids</taxon>
        <taxon>fabids</taxon>
        <taxon>Malpighiales</taxon>
        <taxon>Passifloraceae</taxon>
        <taxon>Turnera</taxon>
    </lineage>
</organism>
<reference evidence="2" key="2">
    <citation type="journal article" date="2023" name="Plants (Basel)">
        <title>Annotation of the Turnera subulata (Passifloraceae) Draft Genome Reveals the S-Locus Evolved after the Divergence of Turneroideae from Passifloroideae in a Stepwise Manner.</title>
        <authorList>
            <person name="Henning P.M."/>
            <person name="Roalson E.H."/>
            <person name="Mir W."/>
            <person name="McCubbin A.G."/>
            <person name="Shore J.S."/>
        </authorList>
    </citation>
    <scope>NUCLEOTIDE SEQUENCE</scope>
    <source>
        <strain evidence="2">F60SS</strain>
    </source>
</reference>
<dbReference type="InterPro" id="IPR025836">
    <property type="entry name" value="Zn_knuckle_CX2CX4HX4C"/>
</dbReference>
<proteinExistence type="predicted"/>
<protein>
    <recommendedName>
        <fullName evidence="1">Zinc knuckle CX2CX4HX4C domain-containing protein</fullName>
    </recommendedName>
</protein>
<keyword evidence="3" id="KW-1185">Reference proteome</keyword>
<sequence>MLVDNPIRKSLTICTDKGEKVVVNFGCEGLPNFCYICRKMDHQMKECDRRSEDSEEEEQLNYKEWLRASPRKPFRLKAEAKEGTVSGNHGGGAKRNLNIAIDEAKAPNEHANDKLPQLVEKLMSLSVETTGSQPKDIPEPRPEGIVFGELTNRERMSTKALPIKASTGGGESSSVLGFDLQVAGLTPPLSWVHK</sequence>
<accession>A0A9Q0JJY9</accession>
<gene>
    <name evidence="2" type="ORF">Tsubulata_028524</name>
</gene>
<feature type="domain" description="Zinc knuckle CX2CX4HX4C" evidence="1">
    <location>
        <begin position="4"/>
        <end position="48"/>
    </location>
</feature>